<feature type="compositionally biased region" description="Basic residues" evidence="1">
    <location>
        <begin position="13"/>
        <end position="35"/>
    </location>
</feature>
<organism evidence="2 3">
    <name type="scientific">Odynerus spinipes</name>
    <dbReference type="NCBI Taxonomy" id="1348599"/>
    <lineage>
        <taxon>Eukaryota</taxon>
        <taxon>Metazoa</taxon>
        <taxon>Ecdysozoa</taxon>
        <taxon>Arthropoda</taxon>
        <taxon>Hexapoda</taxon>
        <taxon>Insecta</taxon>
        <taxon>Pterygota</taxon>
        <taxon>Neoptera</taxon>
        <taxon>Endopterygota</taxon>
        <taxon>Hymenoptera</taxon>
        <taxon>Apocrita</taxon>
        <taxon>Aculeata</taxon>
        <taxon>Vespoidea</taxon>
        <taxon>Vespidae</taxon>
        <taxon>Eumeninae</taxon>
        <taxon>Odynerus</taxon>
    </lineage>
</organism>
<protein>
    <submittedName>
        <fullName evidence="2">Uncharacterized protein</fullName>
    </submittedName>
</protein>
<evidence type="ECO:0000256" key="1">
    <source>
        <dbReference type="SAM" id="MobiDB-lite"/>
    </source>
</evidence>
<accession>A0AAD9RG93</accession>
<proteinExistence type="predicted"/>
<dbReference type="EMBL" id="JAIFRP010000130">
    <property type="protein sequence ID" value="KAK2578905.1"/>
    <property type="molecule type" value="Genomic_DNA"/>
</dbReference>
<reference evidence="2" key="2">
    <citation type="journal article" date="2023" name="Commun. Biol.">
        <title>Intrasexual cuticular hydrocarbon dimorphism in a wasp sheds light on hydrocarbon biosynthesis genes in Hymenoptera.</title>
        <authorList>
            <person name="Moris V.C."/>
            <person name="Podsiadlowski L."/>
            <person name="Martin S."/>
            <person name="Oeyen J.P."/>
            <person name="Donath A."/>
            <person name="Petersen M."/>
            <person name="Wilbrandt J."/>
            <person name="Misof B."/>
            <person name="Liedtke D."/>
            <person name="Thamm M."/>
            <person name="Scheiner R."/>
            <person name="Schmitt T."/>
            <person name="Niehuis O."/>
        </authorList>
    </citation>
    <scope>NUCLEOTIDE SEQUENCE</scope>
    <source>
        <strain evidence="2">GBR_01_08_01A</strain>
    </source>
</reference>
<keyword evidence="3" id="KW-1185">Reference proteome</keyword>
<evidence type="ECO:0000313" key="2">
    <source>
        <dbReference type="EMBL" id="KAK2578905.1"/>
    </source>
</evidence>
<evidence type="ECO:0000313" key="3">
    <source>
        <dbReference type="Proteomes" id="UP001258017"/>
    </source>
</evidence>
<reference evidence="2" key="1">
    <citation type="submission" date="2021-08" db="EMBL/GenBank/DDBJ databases">
        <authorList>
            <person name="Misof B."/>
            <person name="Oliver O."/>
            <person name="Podsiadlowski L."/>
            <person name="Donath A."/>
            <person name="Peters R."/>
            <person name="Mayer C."/>
            <person name="Rust J."/>
            <person name="Gunkel S."/>
            <person name="Lesny P."/>
            <person name="Martin S."/>
            <person name="Oeyen J.P."/>
            <person name="Petersen M."/>
            <person name="Panagiotis P."/>
            <person name="Wilbrandt J."/>
            <person name="Tanja T."/>
        </authorList>
    </citation>
    <scope>NUCLEOTIDE SEQUENCE</scope>
    <source>
        <strain evidence="2">GBR_01_08_01A</strain>
        <tissue evidence="2">Thorax + abdomen</tissue>
    </source>
</reference>
<comment type="caution">
    <text evidence="2">The sequence shown here is derived from an EMBL/GenBank/DDBJ whole genome shotgun (WGS) entry which is preliminary data.</text>
</comment>
<dbReference type="AlphaFoldDB" id="A0AAD9RG93"/>
<name>A0AAD9RG93_9HYME</name>
<dbReference type="Proteomes" id="UP001258017">
    <property type="component" value="Unassembled WGS sequence"/>
</dbReference>
<gene>
    <name evidence="2" type="ORF">KPH14_011120</name>
</gene>
<sequence length="93" mass="10039">MMITPVNCEALTRNKKSKSAKKKKSSSKKSSKSSLKRAPIVPEAPNKLQQASKRAGTKIGISLASQMKPYIKQYINTLVGNSNKNGTEKCATG</sequence>
<feature type="region of interest" description="Disordered" evidence="1">
    <location>
        <begin position="1"/>
        <end position="53"/>
    </location>
</feature>